<dbReference type="RefSeq" id="WP_071805950.1">
    <property type="nucleotide sequence ID" value="NZ_MEIA01000151.1"/>
</dbReference>
<name>A0A1K0FKW6_9ACTN</name>
<keyword evidence="3" id="KW-1185">Reference proteome</keyword>
<organism evidence="2 3">
    <name type="scientific">Couchioplanes caeruleus subsp. caeruleus</name>
    <dbReference type="NCBI Taxonomy" id="56427"/>
    <lineage>
        <taxon>Bacteria</taxon>
        <taxon>Bacillati</taxon>
        <taxon>Actinomycetota</taxon>
        <taxon>Actinomycetes</taxon>
        <taxon>Micromonosporales</taxon>
        <taxon>Micromonosporaceae</taxon>
        <taxon>Couchioplanes</taxon>
    </lineage>
</organism>
<accession>A0A1K0FKW6</accession>
<reference evidence="2 3" key="1">
    <citation type="submission" date="2016-09" db="EMBL/GenBank/DDBJ databases">
        <title>Couchioplanes caeruleus draft genome sequence.</title>
        <authorList>
            <person name="Sheehan J."/>
            <person name="Caffrey P."/>
        </authorList>
    </citation>
    <scope>NUCLEOTIDE SEQUENCE [LARGE SCALE GENOMIC DNA]</scope>
    <source>
        <strain evidence="2 3">DSM 43634</strain>
    </source>
</reference>
<dbReference type="EMBL" id="MEIA01000151">
    <property type="protein sequence ID" value="OJF13485.1"/>
    <property type="molecule type" value="Genomic_DNA"/>
</dbReference>
<evidence type="ECO:0000313" key="2">
    <source>
        <dbReference type="EMBL" id="OJF13485.1"/>
    </source>
</evidence>
<evidence type="ECO:0008006" key="4">
    <source>
        <dbReference type="Google" id="ProtNLM"/>
    </source>
</evidence>
<dbReference type="Proteomes" id="UP000182486">
    <property type="component" value="Unassembled WGS sequence"/>
</dbReference>
<gene>
    <name evidence="2" type="ORF">BG844_15025</name>
</gene>
<dbReference type="Gene3D" id="3.90.70.10">
    <property type="entry name" value="Cysteine proteinases"/>
    <property type="match status" value="1"/>
</dbReference>
<evidence type="ECO:0000256" key="1">
    <source>
        <dbReference type="SAM" id="MobiDB-lite"/>
    </source>
</evidence>
<sequence length="317" mass="32512">MTDHDDWTDTLRPFLPEDPTPEPPADDPAPEPQDGFTLPEPAGMLPFPEVEPAGGVAWVVGGQLVGDPAGDAAHWFEQAANGYCVPSSIAQIVSEYSGSHHADESAFVARANALHLFTIGPDGVPSMGIDGAHALLEDAGVPADIEIGIGVDTLVGYLAEGRRVMLAVDSDEIWYGREDEAAADHAVVLTGVDTTRGVAILSDPGTPDGNMLEVPLDVLADAWADGGNAALVCDYPPGEVPGPAFVDAEPGGPVVEVVPAVLPAGDAPAGVVTGAAVPGAADEPSGQVEAVVSWLVERPYVVLPVLLVGGAILARRR</sequence>
<comment type="caution">
    <text evidence="2">The sequence shown here is derived from an EMBL/GenBank/DDBJ whole genome shotgun (WGS) entry which is preliminary data.</text>
</comment>
<dbReference type="AlphaFoldDB" id="A0A1K0FKW6"/>
<proteinExistence type="predicted"/>
<evidence type="ECO:0000313" key="3">
    <source>
        <dbReference type="Proteomes" id="UP000182486"/>
    </source>
</evidence>
<feature type="region of interest" description="Disordered" evidence="1">
    <location>
        <begin position="1"/>
        <end position="47"/>
    </location>
</feature>
<protein>
    <recommendedName>
        <fullName evidence="4">Peptidase C39-like domain-containing protein</fullName>
    </recommendedName>
</protein>